<evidence type="ECO:0000256" key="3">
    <source>
        <dbReference type="ARBA" id="ARBA00022692"/>
    </source>
</evidence>
<evidence type="ECO:0000256" key="1">
    <source>
        <dbReference type="ARBA" id="ARBA00004651"/>
    </source>
</evidence>
<evidence type="ECO:0000256" key="5">
    <source>
        <dbReference type="ARBA" id="ARBA00022989"/>
    </source>
</evidence>
<feature type="transmembrane region" description="Helical" evidence="9">
    <location>
        <begin position="56"/>
        <end position="78"/>
    </location>
</feature>
<dbReference type="SUPFAM" id="SSF54631">
    <property type="entry name" value="CBS-domain pair"/>
    <property type="match status" value="1"/>
</dbReference>
<dbReference type="EMBL" id="JANRMI010000002">
    <property type="protein sequence ID" value="MDG0816384.1"/>
    <property type="molecule type" value="Genomic_DNA"/>
</dbReference>
<evidence type="ECO:0000256" key="9">
    <source>
        <dbReference type="SAM" id="Phobius"/>
    </source>
</evidence>
<feature type="transmembrane region" description="Helical" evidence="9">
    <location>
        <begin position="6"/>
        <end position="27"/>
    </location>
</feature>
<dbReference type="InterPro" id="IPR044751">
    <property type="entry name" value="Ion_transp-like_CBS"/>
</dbReference>
<evidence type="ECO:0000313" key="13">
    <source>
        <dbReference type="Proteomes" id="UP001152321"/>
    </source>
</evidence>
<keyword evidence="7" id="KW-0129">CBS domain</keyword>
<evidence type="ECO:0000256" key="7">
    <source>
        <dbReference type="PROSITE-ProRule" id="PRU00703"/>
    </source>
</evidence>
<dbReference type="InterPro" id="IPR002550">
    <property type="entry name" value="CNNM"/>
</dbReference>
<dbReference type="InterPro" id="IPR051676">
    <property type="entry name" value="UPF0053_domain"/>
</dbReference>
<dbReference type="InterPro" id="IPR000644">
    <property type="entry name" value="CBS_dom"/>
</dbReference>
<evidence type="ECO:0000256" key="4">
    <source>
        <dbReference type="ARBA" id="ARBA00022737"/>
    </source>
</evidence>
<proteinExistence type="predicted"/>
<dbReference type="PROSITE" id="PS51371">
    <property type="entry name" value="CBS"/>
    <property type="match status" value="1"/>
</dbReference>
<feature type="transmembrane region" description="Helical" evidence="9">
    <location>
        <begin position="98"/>
        <end position="120"/>
    </location>
</feature>
<dbReference type="Gene3D" id="3.10.580.10">
    <property type="entry name" value="CBS-domain"/>
    <property type="match status" value="1"/>
</dbReference>
<dbReference type="PROSITE" id="PS51846">
    <property type="entry name" value="CNNM"/>
    <property type="match status" value="1"/>
</dbReference>
<keyword evidence="5 8" id="KW-1133">Transmembrane helix</keyword>
<organism evidence="12 13">
    <name type="scientific">Bdellovibrio svalbardensis</name>
    <dbReference type="NCBI Taxonomy" id="2972972"/>
    <lineage>
        <taxon>Bacteria</taxon>
        <taxon>Pseudomonadati</taxon>
        <taxon>Bdellovibrionota</taxon>
        <taxon>Bdellovibrionia</taxon>
        <taxon>Bdellovibrionales</taxon>
        <taxon>Pseudobdellovibrionaceae</taxon>
        <taxon>Bdellovibrio</taxon>
    </lineage>
</organism>
<keyword evidence="3 8" id="KW-0812">Transmembrane</keyword>
<evidence type="ECO:0000259" key="11">
    <source>
        <dbReference type="PROSITE" id="PS51846"/>
    </source>
</evidence>
<dbReference type="PANTHER" id="PTHR43099">
    <property type="entry name" value="UPF0053 PROTEIN YRKA"/>
    <property type="match status" value="1"/>
</dbReference>
<keyword evidence="2" id="KW-1003">Cell membrane</keyword>
<accession>A0ABT6DIN4</accession>
<evidence type="ECO:0000256" key="2">
    <source>
        <dbReference type="ARBA" id="ARBA00022475"/>
    </source>
</evidence>
<dbReference type="RefSeq" id="WP_277577862.1">
    <property type="nucleotide sequence ID" value="NZ_JANRMI010000002.1"/>
</dbReference>
<comment type="subcellular location">
    <subcellularLocation>
        <location evidence="1">Cell membrane</location>
        <topology evidence="1">Multi-pass membrane protein</topology>
    </subcellularLocation>
</comment>
<keyword evidence="4" id="KW-0677">Repeat</keyword>
<dbReference type="Proteomes" id="UP001152321">
    <property type="component" value="Unassembled WGS sequence"/>
</dbReference>
<feature type="domain" description="CBS" evidence="10">
    <location>
        <begin position="207"/>
        <end position="264"/>
    </location>
</feature>
<comment type="caution">
    <text evidence="12">The sequence shown here is derived from an EMBL/GenBank/DDBJ whole genome shotgun (WGS) entry which is preliminary data.</text>
</comment>
<protein>
    <submittedName>
        <fullName evidence="12">Hemolysin family protein</fullName>
    </submittedName>
</protein>
<name>A0ABT6DIN4_9BACT</name>
<evidence type="ECO:0000259" key="10">
    <source>
        <dbReference type="PROSITE" id="PS51371"/>
    </source>
</evidence>
<dbReference type="Pfam" id="PF00571">
    <property type="entry name" value="CBS"/>
    <property type="match status" value="2"/>
</dbReference>
<evidence type="ECO:0000256" key="8">
    <source>
        <dbReference type="PROSITE-ProRule" id="PRU01193"/>
    </source>
</evidence>
<gene>
    <name evidence="12" type="ORF">NWE73_08420</name>
</gene>
<dbReference type="Pfam" id="PF01595">
    <property type="entry name" value="CNNM"/>
    <property type="match status" value="1"/>
</dbReference>
<dbReference type="CDD" id="cd04590">
    <property type="entry name" value="CBS_pair_CorC_HlyC_assoc"/>
    <property type="match status" value="1"/>
</dbReference>
<dbReference type="InterPro" id="IPR046342">
    <property type="entry name" value="CBS_dom_sf"/>
</dbReference>
<dbReference type="PANTHER" id="PTHR43099:SF5">
    <property type="entry name" value="HLYC_CORC FAMILY TRANSPORTER"/>
    <property type="match status" value="1"/>
</dbReference>
<reference evidence="12" key="1">
    <citation type="submission" date="2022-08" db="EMBL/GenBank/DDBJ databases">
        <title>Novel Bdellovibrio Species Isolated from Svalbard: Designation Bdellovibrio svalbardensis.</title>
        <authorList>
            <person name="Mitchell R.J."/>
            <person name="Choi S.Y."/>
        </authorList>
    </citation>
    <scope>NUCLEOTIDE SEQUENCE</scope>
    <source>
        <strain evidence="12">PAP01</strain>
    </source>
</reference>
<keyword evidence="13" id="KW-1185">Reference proteome</keyword>
<evidence type="ECO:0000256" key="6">
    <source>
        <dbReference type="ARBA" id="ARBA00023136"/>
    </source>
</evidence>
<sequence>MTELLIVILCLFINMLLSGAEMAFVTVRKMQLKTISSKDKRAKILLLLKENPERTLSVIQIGITLVGAIAAAVGGAGAEEALTPTLMNQFALKEQTAEALSIALVVLPISYLSVVVGELVPKTLALRNSLAISLWSARALFLGEKLLSPAVWILEKSTNLILKIFSLTNTTEQRHEHDLEIEDLPHQTKQYLINLVSADKMLARDVMLPWSEVIFVRKTDLIEDVETIIVNSGHTRIPVLEDENVIGLINSKEFFVARKYKDNEWQSLIRPCLKFKSFEPLFRILLKMQEEKSHLAVIYDRAQIVGLLTMENIFEEIIGDVFDEDDDGYVKKLLASKSRRRP</sequence>
<feature type="domain" description="CNNM transmembrane" evidence="11">
    <location>
        <begin position="1"/>
        <end position="188"/>
    </location>
</feature>
<keyword evidence="6 8" id="KW-0472">Membrane</keyword>
<evidence type="ECO:0000313" key="12">
    <source>
        <dbReference type="EMBL" id="MDG0816384.1"/>
    </source>
</evidence>